<name>A0ABS3KKS0_9PROT</name>
<accession>A0ABS3KKS0</accession>
<evidence type="ECO:0000313" key="2">
    <source>
        <dbReference type="EMBL" id="MBO1077597.1"/>
    </source>
</evidence>
<feature type="transmembrane region" description="Helical" evidence="1">
    <location>
        <begin position="51"/>
        <end position="75"/>
    </location>
</feature>
<evidence type="ECO:0000256" key="1">
    <source>
        <dbReference type="SAM" id="Phobius"/>
    </source>
</evidence>
<reference evidence="2 3" key="1">
    <citation type="submission" date="2020-09" db="EMBL/GenBank/DDBJ databases">
        <title>Roseomonas.</title>
        <authorList>
            <person name="Zhu W."/>
        </authorList>
    </citation>
    <scope>NUCLEOTIDE SEQUENCE [LARGE SCALE GENOMIC DNA]</scope>
    <source>
        <strain evidence="2 3">573</strain>
    </source>
</reference>
<evidence type="ECO:0000313" key="3">
    <source>
        <dbReference type="Proteomes" id="UP001518989"/>
    </source>
</evidence>
<protein>
    <recommendedName>
        <fullName evidence="4">Molybdenum ABC transporter permease</fullName>
    </recommendedName>
</protein>
<keyword evidence="1" id="KW-0812">Transmembrane</keyword>
<keyword evidence="3" id="KW-1185">Reference proteome</keyword>
<dbReference type="Proteomes" id="UP001518989">
    <property type="component" value="Unassembled WGS sequence"/>
</dbReference>
<keyword evidence="1" id="KW-0472">Membrane</keyword>
<evidence type="ECO:0008006" key="4">
    <source>
        <dbReference type="Google" id="ProtNLM"/>
    </source>
</evidence>
<proteinExistence type="predicted"/>
<organism evidence="2 3">
    <name type="scientific">Roseomonas haemaphysalidis</name>
    <dbReference type="NCBI Taxonomy" id="2768162"/>
    <lineage>
        <taxon>Bacteria</taxon>
        <taxon>Pseudomonadati</taxon>
        <taxon>Pseudomonadota</taxon>
        <taxon>Alphaproteobacteria</taxon>
        <taxon>Acetobacterales</taxon>
        <taxon>Roseomonadaceae</taxon>
        <taxon>Roseomonas</taxon>
    </lineage>
</organism>
<gene>
    <name evidence="2" type="ORF">IAI61_01040</name>
</gene>
<dbReference type="EMBL" id="JACTNG010000001">
    <property type="protein sequence ID" value="MBO1077597.1"/>
    <property type="molecule type" value="Genomic_DNA"/>
</dbReference>
<comment type="caution">
    <text evidence="2">The sequence shown here is derived from an EMBL/GenBank/DDBJ whole genome shotgun (WGS) entry which is preliminary data.</text>
</comment>
<dbReference type="RefSeq" id="WP_207415020.1">
    <property type="nucleotide sequence ID" value="NZ_CP061177.1"/>
</dbReference>
<sequence>MNTSFLVAGGVLLAVGILLRHWRGRRAFHRRNASGLLEFNSYGQSVLWNAVDWISAVLQRLAMLGGVLLLVLAMFRVMTATR</sequence>
<keyword evidence="1" id="KW-1133">Transmembrane helix</keyword>